<evidence type="ECO:0000313" key="4">
    <source>
        <dbReference type="Proteomes" id="UP001291623"/>
    </source>
</evidence>
<dbReference type="GO" id="GO:0005886">
    <property type="term" value="C:plasma membrane"/>
    <property type="evidence" value="ECO:0007669"/>
    <property type="project" value="TreeGrafter"/>
</dbReference>
<organism evidence="3 4">
    <name type="scientific">Anisodus tanguticus</name>
    <dbReference type="NCBI Taxonomy" id="243964"/>
    <lineage>
        <taxon>Eukaryota</taxon>
        <taxon>Viridiplantae</taxon>
        <taxon>Streptophyta</taxon>
        <taxon>Embryophyta</taxon>
        <taxon>Tracheophyta</taxon>
        <taxon>Spermatophyta</taxon>
        <taxon>Magnoliopsida</taxon>
        <taxon>eudicotyledons</taxon>
        <taxon>Gunneridae</taxon>
        <taxon>Pentapetalae</taxon>
        <taxon>asterids</taxon>
        <taxon>lamiids</taxon>
        <taxon>Solanales</taxon>
        <taxon>Solanaceae</taxon>
        <taxon>Solanoideae</taxon>
        <taxon>Hyoscyameae</taxon>
        <taxon>Anisodus</taxon>
    </lineage>
</organism>
<dbReference type="Proteomes" id="UP001291623">
    <property type="component" value="Unassembled WGS sequence"/>
</dbReference>
<dbReference type="InterPro" id="IPR045274">
    <property type="entry name" value="WAK-like"/>
</dbReference>
<keyword evidence="1" id="KW-0547">Nucleotide-binding</keyword>
<dbReference type="PANTHER" id="PTHR27005">
    <property type="entry name" value="WALL-ASSOCIATED RECEPTOR KINASE-LIKE 21"/>
    <property type="match status" value="1"/>
</dbReference>
<proteinExistence type="predicted"/>
<dbReference type="GO" id="GO:0007166">
    <property type="term" value="P:cell surface receptor signaling pathway"/>
    <property type="evidence" value="ECO:0007669"/>
    <property type="project" value="InterPro"/>
</dbReference>
<sequence>MVNGLLDKRHVLVNFTYSTFNRNSNDVCRDIAITSQMRHLKNVLKLIGCCLEYAEPVMVYEYVEEAITLHDLLFNNDHARIHQYLGEVDCGLPMRLLQHLFISIANLLHPSFIERPTLTKEAEDGVRATCSTIVTQTTDVYGFGNVLFQLLTGKRMYMVDGVITNLEQTFL</sequence>
<comment type="caution">
    <text evidence="3">The sequence shown here is derived from an EMBL/GenBank/DDBJ whole genome shotgun (WGS) entry which is preliminary data.</text>
</comment>
<dbReference type="SUPFAM" id="SSF56112">
    <property type="entry name" value="Protein kinase-like (PK-like)"/>
    <property type="match status" value="1"/>
</dbReference>
<evidence type="ECO:0008006" key="5">
    <source>
        <dbReference type="Google" id="ProtNLM"/>
    </source>
</evidence>
<gene>
    <name evidence="3" type="ORF">RND71_015398</name>
</gene>
<dbReference type="Gene3D" id="1.10.510.10">
    <property type="entry name" value="Transferase(Phosphotransferase) domain 1"/>
    <property type="match status" value="1"/>
</dbReference>
<accession>A0AAE1S665</accession>
<evidence type="ECO:0000256" key="1">
    <source>
        <dbReference type="ARBA" id="ARBA00022741"/>
    </source>
</evidence>
<dbReference type="EMBL" id="JAVYJV010000008">
    <property type="protein sequence ID" value="KAK4364040.1"/>
    <property type="molecule type" value="Genomic_DNA"/>
</dbReference>
<protein>
    <recommendedName>
        <fullName evidence="5">Protein kinase domain-containing protein</fullName>
    </recommendedName>
</protein>
<keyword evidence="4" id="KW-1185">Reference proteome</keyword>
<keyword evidence="2" id="KW-0067">ATP-binding</keyword>
<evidence type="ECO:0000313" key="3">
    <source>
        <dbReference type="EMBL" id="KAK4364040.1"/>
    </source>
</evidence>
<dbReference type="AlphaFoldDB" id="A0AAE1S665"/>
<dbReference type="InterPro" id="IPR011009">
    <property type="entry name" value="Kinase-like_dom_sf"/>
</dbReference>
<reference evidence="3" key="1">
    <citation type="submission" date="2023-12" db="EMBL/GenBank/DDBJ databases">
        <title>Genome assembly of Anisodus tanguticus.</title>
        <authorList>
            <person name="Wang Y.-J."/>
        </authorList>
    </citation>
    <scope>NUCLEOTIDE SEQUENCE</scope>
    <source>
        <strain evidence="3">KB-2021</strain>
        <tissue evidence="3">Leaf</tissue>
    </source>
</reference>
<dbReference type="GO" id="GO:0005524">
    <property type="term" value="F:ATP binding"/>
    <property type="evidence" value="ECO:0007669"/>
    <property type="project" value="UniProtKB-KW"/>
</dbReference>
<name>A0AAE1S665_9SOLA</name>
<dbReference type="PANTHER" id="PTHR27005:SF460">
    <property type="entry name" value="NON-FUNCTIONAL PSEUDOKINASE ZED1-LIKE"/>
    <property type="match status" value="1"/>
</dbReference>
<evidence type="ECO:0000256" key="2">
    <source>
        <dbReference type="ARBA" id="ARBA00022840"/>
    </source>
</evidence>
<dbReference type="GO" id="GO:0004674">
    <property type="term" value="F:protein serine/threonine kinase activity"/>
    <property type="evidence" value="ECO:0007669"/>
    <property type="project" value="TreeGrafter"/>
</dbReference>